<evidence type="ECO:0000313" key="2">
    <source>
        <dbReference type="Proteomes" id="UP000318307"/>
    </source>
</evidence>
<proteinExistence type="predicted"/>
<gene>
    <name evidence="1" type="ORF">LZ24_01392</name>
</gene>
<keyword evidence="2" id="KW-1185">Reference proteome</keyword>
<dbReference type="EMBL" id="VLLC01000009">
    <property type="protein sequence ID" value="TWI72981.1"/>
    <property type="molecule type" value="Genomic_DNA"/>
</dbReference>
<comment type="caution">
    <text evidence="1">The sequence shown here is derived from an EMBL/GenBank/DDBJ whole genome shotgun (WGS) entry which is preliminary data.</text>
</comment>
<dbReference type="AlphaFoldDB" id="A0A562RV98"/>
<evidence type="ECO:0000313" key="1">
    <source>
        <dbReference type="EMBL" id="TWI72981.1"/>
    </source>
</evidence>
<protein>
    <submittedName>
        <fullName evidence="1">Uncharacterized protein</fullName>
    </submittedName>
</protein>
<dbReference type="RefSeq" id="WP_144683916.1">
    <property type="nucleotide sequence ID" value="NZ_VLLC01000009.1"/>
</dbReference>
<organism evidence="1 2">
    <name type="scientific">Desulfobotulus alkaliphilus</name>
    <dbReference type="NCBI Taxonomy" id="622671"/>
    <lineage>
        <taxon>Bacteria</taxon>
        <taxon>Pseudomonadati</taxon>
        <taxon>Thermodesulfobacteriota</taxon>
        <taxon>Desulfobacteria</taxon>
        <taxon>Desulfobacterales</taxon>
        <taxon>Desulfobacteraceae</taxon>
        <taxon>Desulfobotulus</taxon>
    </lineage>
</organism>
<reference evidence="1 2" key="1">
    <citation type="submission" date="2019-07" db="EMBL/GenBank/DDBJ databases">
        <title>Genome sequencing of 100 strains of the haloalkaliphilic chemolithoautotrophic sulfur-oxidizing bacterium Thioalkalivibrio.</title>
        <authorList>
            <person name="Muyzer G."/>
        </authorList>
    </citation>
    <scope>NUCLEOTIDE SEQUENCE [LARGE SCALE GENOMIC DNA]</scope>
    <source>
        <strain evidence="1 2">ASO4-4</strain>
    </source>
</reference>
<sequence>MPRKKQLKVSGSLITSFSVEVKKVKSDHSDSLIDVIHLDIHADGDVYKYDIRKDERAPDINETRDQIEASLEKARNDFLKVEISEYTERFYLFFKVQGVCNAQYTGYRI</sequence>
<dbReference type="OrthoDB" id="7064314at2"/>
<accession>A0A562RV98</accession>
<name>A0A562RV98_9BACT</name>
<dbReference type="Proteomes" id="UP000318307">
    <property type="component" value="Unassembled WGS sequence"/>
</dbReference>